<dbReference type="PROSITE" id="PS50110">
    <property type="entry name" value="RESPONSE_REGULATORY"/>
    <property type="match status" value="1"/>
</dbReference>
<evidence type="ECO:0000256" key="1">
    <source>
        <dbReference type="ARBA" id="ARBA00022553"/>
    </source>
</evidence>
<keyword evidence="2 6" id="KW-0238">DNA-binding</keyword>
<feature type="modified residue" description="4-aspartylphosphate" evidence="3">
    <location>
        <position position="58"/>
    </location>
</feature>
<sequence>MAESRIRVLIVEDHPITRDGVRSGLERDGRAIVVAEAADVPTACRMADQVRPDVALVDLRLRPHPEEPTGHGIGVIRHLRQRRPEARVLVLSQAGPEELLAAIQAGAHGCVGKAATSAELTDAVAAVLTGPVLPAELAAHLIGELHRHTRPLTSRERDVLRCLANGYDNREIAAQLRIAVRTVNRHLENIRDKLGRTRRSDLIRIARAHLTPWNSQ</sequence>
<reference evidence="6 7" key="1">
    <citation type="submission" date="2021-03" db="EMBL/GenBank/DDBJ databases">
        <title>Sequencing the genomes of 1000 actinobacteria strains.</title>
        <authorList>
            <person name="Klenk H.-P."/>
        </authorList>
    </citation>
    <scope>NUCLEOTIDE SEQUENCE [LARGE SCALE GENOMIC DNA]</scope>
    <source>
        <strain evidence="6 7">DSM 46670</strain>
    </source>
</reference>
<dbReference type="PROSITE" id="PS00622">
    <property type="entry name" value="HTH_LUXR_1"/>
    <property type="match status" value="1"/>
</dbReference>
<name>A0ABS4TUK3_9PSEU</name>
<dbReference type="SMART" id="SM00421">
    <property type="entry name" value="HTH_LUXR"/>
    <property type="match status" value="1"/>
</dbReference>
<evidence type="ECO:0000256" key="3">
    <source>
        <dbReference type="PROSITE-ProRule" id="PRU00169"/>
    </source>
</evidence>
<organism evidence="6 7">
    <name type="scientific">Kibdelosporangium banguiense</name>
    <dbReference type="NCBI Taxonomy" id="1365924"/>
    <lineage>
        <taxon>Bacteria</taxon>
        <taxon>Bacillati</taxon>
        <taxon>Actinomycetota</taxon>
        <taxon>Actinomycetes</taxon>
        <taxon>Pseudonocardiales</taxon>
        <taxon>Pseudonocardiaceae</taxon>
        <taxon>Kibdelosporangium</taxon>
    </lineage>
</organism>
<keyword evidence="7" id="KW-1185">Reference proteome</keyword>
<dbReference type="InterPro" id="IPR058245">
    <property type="entry name" value="NreC/VraR/RcsB-like_REC"/>
</dbReference>
<evidence type="ECO:0000259" key="4">
    <source>
        <dbReference type="PROSITE" id="PS50043"/>
    </source>
</evidence>
<dbReference type="SUPFAM" id="SSF52172">
    <property type="entry name" value="CheY-like"/>
    <property type="match status" value="1"/>
</dbReference>
<dbReference type="InterPro" id="IPR016032">
    <property type="entry name" value="Sig_transdc_resp-reg_C-effctor"/>
</dbReference>
<dbReference type="SMART" id="SM00448">
    <property type="entry name" value="REC"/>
    <property type="match status" value="1"/>
</dbReference>
<proteinExistence type="predicted"/>
<feature type="domain" description="Response regulatory" evidence="5">
    <location>
        <begin position="7"/>
        <end position="128"/>
    </location>
</feature>
<dbReference type="PRINTS" id="PR00038">
    <property type="entry name" value="HTHLUXR"/>
</dbReference>
<dbReference type="RefSeq" id="WP_209645143.1">
    <property type="nucleotide sequence ID" value="NZ_JAGINW010000001.1"/>
</dbReference>
<dbReference type="PANTHER" id="PTHR43214">
    <property type="entry name" value="TWO-COMPONENT RESPONSE REGULATOR"/>
    <property type="match status" value="1"/>
</dbReference>
<evidence type="ECO:0000313" key="6">
    <source>
        <dbReference type="EMBL" id="MBP2328075.1"/>
    </source>
</evidence>
<comment type="caution">
    <text evidence="6">The sequence shown here is derived from an EMBL/GenBank/DDBJ whole genome shotgun (WGS) entry which is preliminary data.</text>
</comment>
<evidence type="ECO:0000256" key="2">
    <source>
        <dbReference type="ARBA" id="ARBA00023125"/>
    </source>
</evidence>
<evidence type="ECO:0000313" key="7">
    <source>
        <dbReference type="Proteomes" id="UP001519332"/>
    </source>
</evidence>
<dbReference type="GO" id="GO:0003677">
    <property type="term" value="F:DNA binding"/>
    <property type="evidence" value="ECO:0007669"/>
    <property type="project" value="UniProtKB-KW"/>
</dbReference>
<dbReference type="Pfam" id="PF00072">
    <property type="entry name" value="Response_reg"/>
    <property type="match status" value="1"/>
</dbReference>
<dbReference type="InterPro" id="IPR000792">
    <property type="entry name" value="Tscrpt_reg_LuxR_C"/>
</dbReference>
<dbReference type="Proteomes" id="UP001519332">
    <property type="component" value="Unassembled WGS sequence"/>
</dbReference>
<dbReference type="InterPro" id="IPR039420">
    <property type="entry name" value="WalR-like"/>
</dbReference>
<dbReference type="InterPro" id="IPR011006">
    <property type="entry name" value="CheY-like_superfamily"/>
</dbReference>
<accession>A0ABS4TUK3</accession>
<dbReference type="CDD" id="cd06170">
    <property type="entry name" value="LuxR_C_like"/>
    <property type="match status" value="1"/>
</dbReference>
<dbReference type="PROSITE" id="PS50043">
    <property type="entry name" value="HTH_LUXR_2"/>
    <property type="match status" value="1"/>
</dbReference>
<evidence type="ECO:0000259" key="5">
    <source>
        <dbReference type="PROSITE" id="PS50110"/>
    </source>
</evidence>
<dbReference type="Pfam" id="PF00196">
    <property type="entry name" value="GerE"/>
    <property type="match status" value="1"/>
</dbReference>
<dbReference type="SUPFAM" id="SSF46894">
    <property type="entry name" value="C-terminal effector domain of the bipartite response regulators"/>
    <property type="match status" value="1"/>
</dbReference>
<dbReference type="CDD" id="cd17535">
    <property type="entry name" value="REC_NarL-like"/>
    <property type="match status" value="1"/>
</dbReference>
<protein>
    <submittedName>
        <fullName evidence="6">DNA-binding NarL/FixJ family response regulator</fullName>
    </submittedName>
</protein>
<dbReference type="PANTHER" id="PTHR43214:SF43">
    <property type="entry name" value="TWO-COMPONENT RESPONSE REGULATOR"/>
    <property type="match status" value="1"/>
</dbReference>
<dbReference type="Gene3D" id="3.40.50.2300">
    <property type="match status" value="1"/>
</dbReference>
<dbReference type="EMBL" id="JAGINW010000001">
    <property type="protein sequence ID" value="MBP2328075.1"/>
    <property type="molecule type" value="Genomic_DNA"/>
</dbReference>
<gene>
    <name evidence="6" type="ORF">JOF56_008460</name>
</gene>
<dbReference type="InterPro" id="IPR001789">
    <property type="entry name" value="Sig_transdc_resp-reg_receiver"/>
</dbReference>
<feature type="domain" description="HTH luxR-type" evidence="4">
    <location>
        <begin position="145"/>
        <end position="210"/>
    </location>
</feature>
<keyword evidence="1 3" id="KW-0597">Phosphoprotein</keyword>